<dbReference type="InterPro" id="IPR016032">
    <property type="entry name" value="Sig_transdc_resp-reg_C-effctor"/>
</dbReference>
<dbReference type="Proteomes" id="UP001232750">
    <property type="component" value="Unassembled WGS sequence"/>
</dbReference>
<dbReference type="SMART" id="SM00421">
    <property type="entry name" value="HTH_LUXR"/>
    <property type="match status" value="1"/>
</dbReference>
<name>A0ABT7DQL2_9ACTN</name>
<reference evidence="6 7" key="1">
    <citation type="submission" date="2023-05" db="EMBL/GenBank/DDBJ databases">
        <title>Gordonibacter KGMB12511T sp. nov., isolated from faeces of healthy Korean.</title>
        <authorList>
            <person name="Kim H.S."/>
            <person name="Kim J.-S."/>
            <person name="Suh M.K."/>
            <person name="Eom M.K."/>
            <person name="Do H.E."/>
            <person name="Lee J.-S."/>
        </authorList>
    </citation>
    <scope>NUCLEOTIDE SEQUENCE [LARGE SCALE GENOMIC DNA]</scope>
    <source>
        <strain evidence="6 7">KGMB12511</strain>
    </source>
</reference>
<feature type="transmembrane region" description="Helical" evidence="4">
    <location>
        <begin position="122"/>
        <end position="143"/>
    </location>
</feature>
<feature type="transmembrane region" description="Helical" evidence="4">
    <location>
        <begin position="21"/>
        <end position="42"/>
    </location>
</feature>
<keyword evidence="4" id="KW-1133">Transmembrane helix</keyword>
<accession>A0ABT7DQL2</accession>
<keyword evidence="1" id="KW-0805">Transcription regulation</keyword>
<feature type="transmembrane region" description="Helical" evidence="4">
    <location>
        <begin position="381"/>
        <end position="402"/>
    </location>
</feature>
<feature type="domain" description="HTH luxR-type" evidence="5">
    <location>
        <begin position="431"/>
        <end position="496"/>
    </location>
</feature>
<dbReference type="PROSITE" id="PS50043">
    <property type="entry name" value="HTH_LUXR_2"/>
    <property type="match status" value="1"/>
</dbReference>
<feature type="transmembrane region" description="Helical" evidence="4">
    <location>
        <begin position="255"/>
        <end position="280"/>
    </location>
</feature>
<keyword evidence="4" id="KW-0472">Membrane</keyword>
<dbReference type="Gene3D" id="1.10.10.10">
    <property type="entry name" value="Winged helix-like DNA-binding domain superfamily/Winged helix DNA-binding domain"/>
    <property type="match status" value="1"/>
</dbReference>
<keyword evidence="2" id="KW-0238">DNA-binding</keyword>
<keyword evidence="3" id="KW-0804">Transcription</keyword>
<comment type="caution">
    <text evidence="6">The sequence shown here is derived from an EMBL/GenBank/DDBJ whole genome shotgun (WGS) entry which is preliminary data.</text>
</comment>
<protein>
    <submittedName>
        <fullName evidence="6">Helix-turn-helix transcriptional regulator</fullName>
    </submittedName>
</protein>
<dbReference type="PANTHER" id="PTHR44688">
    <property type="entry name" value="DNA-BINDING TRANSCRIPTIONAL ACTIVATOR DEVR_DOSR"/>
    <property type="match status" value="1"/>
</dbReference>
<dbReference type="InterPro" id="IPR036388">
    <property type="entry name" value="WH-like_DNA-bd_sf"/>
</dbReference>
<evidence type="ECO:0000256" key="4">
    <source>
        <dbReference type="SAM" id="Phobius"/>
    </source>
</evidence>
<organism evidence="6 7">
    <name type="scientific">Gordonibacter faecis</name>
    <dbReference type="NCBI Taxonomy" id="3047475"/>
    <lineage>
        <taxon>Bacteria</taxon>
        <taxon>Bacillati</taxon>
        <taxon>Actinomycetota</taxon>
        <taxon>Coriobacteriia</taxon>
        <taxon>Eggerthellales</taxon>
        <taxon>Eggerthellaceae</taxon>
        <taxon>Gordonibacter</taxon>
    </lineage>
</organism>
<feature type="transmembrane region" description="Helical" evidence="4">
    <location>
        <begin position="348"/>
        <end position="369"/>
    </location>
</feature>
<proteinExistence type="predicted"/>
<keyword evidence="4" id="KW-0812">Transmembrane</keyword>
<dbReference type="Pfam" id="PF00196">
    <property type="entry name" value="GerE"/>
    <property type="match status" value="1"/>
</dbReference>
<dbReference type="EMBL" id="JASJEU010000025">
    <property type="protein sequence ID" value="MDJ1651839.1"/>
    <property type="molecule type" value="Genomic_DNA"/>
</dbReference>
<feature type="transmembrane region" description="Helical" evidence="4">
    <location>
        <begin position="54"/>
        <end position="77"/>
    </location>
</feature>
<evidence type="ECO:0000256" key="2">
    <source>
        <dbReference type="ARBA" id="ARBA00023125"/>
    </source>
</evidence>
<feature type="transmembrane region" description="Helical" evidence="4">
    <location>
        <begin position="175"/>
        <end position="196"/>
    </location>
</feature>
<evidence type="ECO:0000256" key="3">
    <source>
        <dbReference type="ARBA" id="ARBA00023163"/>
    </source>
</evidence>
<feature type="transmembrane region" description="Helical" evidence="4">
    <location>
        <begin position="316"/>
        <end position="336"/>
    </location>
</feature>
<dbReference type="PRINTS" id="PR00038">
    <property type="entry name" value="HTHLUXR"/>
</dbReference>
<feature type="transmembrane region" description="Helical" evidence="4">
    <location>
        <begin position="89"/>
        <end position="110"/>
    </location>
</feature>
<evidence type="ECO:0000313" key="7">
    <source>
        <dbReference type="Proteomes" id="UP001232750"/>
    </source>
</evidence>
<gene>
    <name evidence="6" type="ORF">QNJ86_13595</name>
</gene>
<sequence>MEKRLSADKAPDQEPVSYLSTTTLVLVGGFSLFWACFFAMLMRNAFLDADIERLAYHLVLRIAFFIGFGAAAAWLARTADGVTGRRTKRVMGVLVVVFAVIASASPAMYVALGQPLPAVFDIAVWAVSGVGLCCLLFLWLPVVARLDEAAAARSMALSAGCGGLIYLIVNLLPSLYGTGFLSLCALASLGVLYVVVAESRRSESEGEEGERGEVPIEGIPYATSKRNAGLSWSFGVIYVVYGIVFGLGAGSITQIAGGTLLFAGIAAFILIGGAAAWAFMRRFADRMRQIDVLRMLFPFLVVSLVTMALFTGPVYALSNLLLLASYVFLVAVSVAFEVQTARSRGASPLYVVGMSQSALSGGMAVGFGLGLLPSATGALDYGVLSAVALALVVLLAAFITFAPTREPVVEEQSEPESEEPHEGHWKARCAAVARDAGLSVRETEVFFLLAKGRGIEHIQNKLCISGHTVKTHTYNIYRKMGIGSREELLDAIEAATPDEATHTEKRA</sequence>
<feature type="transmembrane region" description="Helical" evidence="4">
    <location>
        <begin position="292"/>
        <end position="310"/>
    </location>
</feature>
<feature type="transmembrane region" description="Helical" evidence="4">
    <location>
        <begin position="150"/>
        <end position="169"/>
    </location>
</feature>
<dbReference type="InterPro" id="IPR000792">
    <property type="entry name" value="Tscrpt_reg_LuxR_C"/>
</dbReference>
<evidence type="ECO:0000313" key="6">
    <source>
        <dbReference type="EMBL" id="MDJ1651839.1"/>
    </source>
</evidence>
<dbReference type="PANTHER" id="PTHR44688:SF16">
    <property type="entry name" value="DNA-BINDING TRANSCRIPTIONAL ACTIVATOR DEVR_DOSR"/>
    <property type="match status" value="1"/>
</dbReference>
<dbReference type="RefSeq" id="WP_283833191.1">
    <property type="nucleotide sequence ID" value="NZ_JASJEU010000025.1"/>
</dbReference>
<keyword evidence="7" id="KW-1185">Reference proteome</keyword>
<feature type="transmembrane region" description="Helical" evidence="4">
    <location>
        <begin position="230"/>
        <end position="249"/>
    </location>
</feature>
<evidence type="ECO:0000256" key="1">
    <source>
        <dbReference type="ARBA" id="ARBA00023015"/>
    </source>
</evidence>
<dbReference type="SUPFAM" id="SSF46894">
    <property type="entry name" value="C-terminal effector domain of the bipartite response regulators"/>
    <property type="match status" value="1"/>
</dbReference>
<evidence type="ECO:0000259" key="5">
    <source>
        <dbReference type="PROSITE" id="PS50043"/>
    </source>
</evidence>
<dbReference type="CDD" id="cd06170">
    <property type="entry name" value="LuxR_C_like"/>
    <property type="match status" value="1"/>
</dbReference>